<evidence type="ECO:0000256" key="1">
    <source>
        <dbReference type="SAM" id="SignalP"/>
    </source>
</evidence>
<dbReference type="KEGG" id="psel:GM415_07205"/>
<reference evidence="2 3" key="1">
    <citation type="submission" date="2019-11" db="EMBL/GenBank/DDBJ databases">
        <authorList>
            <person name="Zheng R.K."/>
            <person name="Sun C.M."/>
        </authorList>
    </citation>
    <scope>NUCLEOTIDE SEQUENCE [LARGE SCALE GENOMIC DNA]</scope>
    <source>
        <strain evidence="2 3">SRB007</strain>
    </source>
</reference>
<feature type="chain" id="PRO_5026191938" description="DUF3887 domain-containing protein" evidence="1">
    <location>
        <begin position="21"/>
        <end position="146"/>
    </location>
</feature>
<dbReference type="AlphaFoldDB" id="A0A6I6JCV0"/>
<dbReference type="RefSeq" id="WP_158947145.1">
    <property type="nucleotide sequence ID" value="NZ_CP046400.1"/>
</dbReference>
<gene>
    <name evidence="2" type="ORF">GM415_07205</name>
</gene>
<evidence type="ECO:0000313" key="3">
    <source>
        <dbReference type="Proteomes" id="UP000428328"/>
    </source>
</evidence>
<sequence>MKWILTITAFILMASSAAIAANSGTPANWTEATPESMAEAGFDLMLKGEYIKMAETWFDDFDSSQMDPDKLELAKRQYVTQMPMVGKCIRYELAARKEYGKSVVKLTYIVFAEKTPLFFTFLYCKPDQNWTALNISFSDKWADLDK</sequence>
<keyword evidence="3" id="KW-1185">Reference proteome</keyword>
<evidence type="ECO:0000313" key="2">
    <source>
        <dbReference type="EMBL" id="QGY39921.1"/>
    </source>
</evidence>
<feature type="signal peptide" evidence="1">
    <location>
        <begin position="1"/>
        <end position="20"/>
    </location>
</feature>
<proteinExistence type="predicted"/>
<protein>
    <recommendedName>
        <fullName evidence="4">DUF3887 domain-containing protein</fullName>
    </recommendedName>
</protein>
<dbReference type="EMBL" id="CP046400">
    <property type="protein sequence ID" value="QGY39921.1"/>
    <property type="molecule type" value="Genomic_DNA"/>
</dbReference>
<accession>A0A6I6JCV0</accession>
<keyword evidence="1" id="KW-0732">Signal</keyword>
<name>A0A6I6JCV0_9BACT</name>
<organism evidence="2 3">
    <name type="scientific">Pseudodesulfovibrio cashew</name>
    <dbReference type="NCBI Taxonomy" id="2678688"/>
    <lineage>
        <taxon>Bacteria</taxon>
        <taxon>Pseudomonadati</taxon>
        <taxon>Thermodesulfobacteriota</taxon>
        <taxon>Desulfovibrionia</taxon>
        <taxon>Desulfovibrionales</taxon>
        <taxon>Desulfovibrionaceae</taxon>
    </lineage>
</organism>
<evidence type="ECO:0008006" key="4">
    <source>
        <dbReference type="Google" id="ProtNLM"/>
    </source>
</evidence>
<dbReference type="Proteomes" id="UP000428328">
    <property type="component" value="Chromosome"/>
</dbReference>